<feature type="domain" description="RNA polymerase sigma factor 70 region 4 type 2" evidence="7">
    <location>
        <begin position="102"/>
        <end position="154"/>
    </location>
</feature>
<evidence type="ECO:0000313" key="9">
    <source>
        <dbReference type="Proteomes" id="UP000823842"/>
    </source>
</evidence>
<dbReference type="SUPFAM" id="SSF88946">
    <property type="entry name" value="Sigma2 domain of RNA polymerase sigma factors"/>
    <property type="match status" value="1"/>
</dbReference>
<dbReference type="AlphaFoldDB" id="A0A9D2RXH9"/>
<gene>
    <name evidence="8" type="ORF">IAA06_12285</name>
</gene>
<dbReference type="SUPFAM" id="SSF88659">
    <property type="entry name" value="Sigma3 and sigma4 domains of RNA polymerase sigma factors"/>
    <property type="match status" value="1"/>
</dbReference>
<accession>A0A9D2RXH9</accession>
<evidence type="ECO:0000256" key="3">
    <source>
        <dbReference type="ARBA" id="ARBA00023082"/>
    </source>
</evidence>
<evidence type="ECO:0000256" key="4">
    <source>
        <dbReference type="ARBA" id="ARBA00023125"/>
    </source>
</evidence>
<dbReference type="CDD" id="cd06171">
    <property type="entry name" value="Sigma70_r4"/>
    <property type="match status" value="1"/>
</dbReference>
<evidence type="ECO:0000256" key="1">
    <source>
        <dbReference type="ARBA" id="ARBA00010641"/>
    </source>
</evidence>
<dbReference type="InterPro" id="IPR013249">
    <property type="entry name" value="RNA_pol_sigma70_r4_t2"/>
</dbReference>
<comment type="similarity">
    <text evidence="1">Belongs to the sigma-70 factor family. ECF subfamily.</text>
</comment>
<keyword evidence="3" id="KW-0731">Sigma factor</keyword>
<dbReference type="Pfam" id="PF04542">
    <property type="entry name" value="Sigma70_r2"/>
    <property type="match status" value="1"/>
</dbReference>
<comment type="caution">
    <text evidence="8">The sequence shown here is derived from an EMBL/GenBank/DDBJ whole genome shotgun (WGS) entry which is preliminary data.</text>
</comment>
<keyword evidence="2" id="KW-0805">Transcription regulation</keyword>
<feature type="domain" description="RNA polymerase sigma-70 region 2" evidence="6">
    <location>
        <begin position="8"/>
        <end position="74"/>
    </location>
</feature>
<evidence type="ECO:0000313" key="8">
    <source>
        <dbReference type="EMBL" id="HJB29549.1"/>
    </source>
</evidence>
<organism evidence="8 9">
    <name type="scientific">Candidatus Blautia faecavium</name>
    <dbReference type="NCBI Taxonomy" id="2838487"/>
    <lineage>
        <taxon>Bacteria</taxon>
        <taxon>Bacillati</taxon>
        <taxon>Bacillota</taxon>
        <taxon>Clostridia</taxon>
        <taxon>Lachnospirales</taxon>
        <taxon>Lachnospiraceae</taxon>
        <taxon>Blautia</taxon>
    </lineage>
</organism>
<keyword evidence="4" id="KW-0238">DNA-binding</keyword>
<evidence type="ECO:0000256" key="5">
    <source>
        <dbReference type="ARBA" id="ARBA00023163"/>
    </source>
</evidence>
<dbReference type="EMBL" id="DWYZ01000227">
    <property type="protein sequence ID" value="HJB29549.1"/>
    <property type="molecule type" value="Genomic_DNA"/>
</dbReference>
<reference evidence="8" key="2">
    <citation type="submission" date="2021-04" db="EMBL/GenBank/DDBJ databases">
        <authorList>
            <person name="Gilroy R."/>
        </authorList>
    </citation>
    <scope>NUCLEOTIDE SEQUENCE</scope>
    <source>
        <strain evidence="8">ChiSjej1B19-5720</strain>
    </source>
</reference>
<evidence type="ECO:0000256" key="2">
    <source>
        <dbReference type="ARBA" id="ARBA00023015"/>
    </source>
</evidence>
<dbReference type="Gene3D" id="1.10.10.10">
    <property type="entry name" value="Winged helix-like DNA-binding domain superfamily/Winged helix DNA-binding domain"/>
    <property type="match status" value="1"/>
</dbReference>
<dbReference type="Pfam" id="PF08281">
    <property type="entry name" value="Sigma70_r4_2"/>
    <property type="match status" value="1"/>
</dbReference>
<dbReference type="InterPro" id="IPR036388">
    <property type="entry name" value="WH-like_DNA-bd_sf"/>
</dbReference>
<dbReference type="InterPro" id="IPR013324">
    <property type="entry name" value="RNA_pol_sigma_r3/r4-like"/>
</dbReference>
<reference evidence="8" key="1">
    <citation type="journal article" date="2021" name="PeerJ">
        <title>Extensive microbial diversity within the chicken gut microbiome revealed by metagenomics and culture.</title>
        <authorList>
            <person name="Gilroy R."/>
            <person name="Ravi A."/>
            <person name="Getino M."/>
            <person name="Pursley I."/>
            <person name="Horton D.L."/>
            <person name="Alikhan N.F."/>
            <person name="Baker D."/>
            <person name="Gharbi K."/>
            <person name="Hall N."/>
            <person name="Watson M."/>
            <person name="Adriaenssens E.M."/>
            <person name="Foster-Nyarko E."/>
            <person name="Jarju S."/>
            <person name="Secka A."/>
            <person name="Antonio M."/>
            <person name="Oren A."/>
            <person name="Chaudhuri R.R."/>
            <person name="La Ragione R."/>
            <person name="Hildebrand F."/>
            <person name="Pallen M.J."/>
        </authorList>
    </citation>
    <scope>NUCLEOTIDE SEQUENCE</scope>
    <source>
        <strain evidence="8">ChiSjej1B19-5720</strain>
    </source>
</reference>
<dbReference type="InterPro" id="IPR014284">
    <property type="entry name" value="RNA_pol_sigma-70_dom"/>
</dbReference>
<evidence type="ECO:0000259" key="7">
    <source>
        <dbReference type="Pfam" id="PF08281"/>
    </source>
</evidence>
<evidence type="ECO:0000259" key="6">
    <source>
        <dbReference type="Pfam" id="PF04542"/>
    </source>
</evidence>
<sequence>MKMDIQELYENYFLTVYKYILSLAQDVHIAEEVTQETFFKALKQAKSFRGECKLSVWLCQIAKNCYLDDLRKKKYVKSMDESEQPAAMEDFGTVYIEKETAMRIHQKLHKLKEPYKEVFSLRVFGELSFQEIGEIFEKSENWARVTYHRARMKIKEELEFEDNM</sequence>
<dbReference type="Gene3D" id="1.10.1740.10">
    <property type="match status" value="1"/>
</dbReference>
<dbReference type="NCBIfam" id="TIGR02937">
    <property type="entry name" value="sigma70-ECF"/>
    <property type="match status" value="1"/>
</dbReference>
<dbReference type="PANTHER" id="PTHR43133:SF52">
    <property type="entry name" value="ECF RNA POLYMERASE SIGMA FACTOR SIGL"/>
    <property type="match status" value="1"/>
</dbReference>
<dbReference type="InterPro" id="IPR013325">
    <property type="entry name" value="RNA_pol_sigma_r2"/>
</dbReference>
<dbReference type="Proteomes" id="UP000823842">
    <property type="component" value="Unassembled WGS sequence"/>
</dbReference>
<dbReference type="InterPro" id="IPR039425">
    <property type="entry name" value="RNA_pol_sigma-70-like"/>
</dbReference>
<name>A0A9D2RXH9_9FIRM</name>
<dbReference type="PANTHER" id="PTHR43133">
    <property type="entry name" value="RNA POLYMERASE ECF-TYPE SIGMA FACTO"/>
    <property type="match status" value="1"/>
</dbReference>
<dbReference type="GO" id="GO:0016987">
    <property type="term" value="F:sigma factor activity"/>
    <property type="evidence" value="ECO:0007669"/>
    <property type="project" value="UniProtKB-KW"/>
</dbReference>
<keyword evidence="5" id="KW-0804">Transcription</keyword>
<dbReference type="GO" id="GO:0003677">
    <property type="term" value="F:DNA binding"/>
    <property type="evidence" value="ECO:0007669"/>
    <property type="project" value="UniProtKB-KW"/>
</dbReference>
<proteinExistence type="inferred from homology"/>
<protein>
    <submittedName>
        <fullName evidence="8">RNA polymerase sigma factor</fullName>
    </submittedName>
</protein>
<dbReference type="GO" id="GO:0006352">
    <property type="term" value="P:DNA-templated transcription initiation"/>
    <property type="evidence" value="ECO:0007669"/>
    <property type="project" value="InterPro"/>
</dbReference>
<dbReference type="InterPro" id="IPR007627">
    <property type="entry name" value="RNA_pol_sigma70_r2"/>
</dbReference>